<organism evidence="3 4">
    <name type="scientific">Aspergillus japonicus CBS 114.51</name>
    <dbReference type="NCBI Taxonomy" id="1448312"/>
    <lineage>
        <taxon>Eukaryota</taxon>
        <taxon>Fungi</taxon>
        <taxon>Dikarya</taxon>
        <taxon>Ascomycota</taxon>
        <taxon>Pezizomycotina</taxon>
        <taxon>Eurotiomycetes</taxon>
        <taxon>Eurotiomycetidae</taxon>
        <taxon>Eurotiales</taxon>
        <taxon>Aspergillaceae</taxon>
        <taxon>Aspergillus</taxon>
        <taxon>Aspergillus subgen. Circumdati</taxon>
    </lineage>
</organism>
<gene>
    <name evidence="3" type="ORF">BO86DRAFT_52649</name>
</gene>
<keyword evidence="2" id="KW-0812">Transmembrane</keyword>
<name>A0A8T8WJ81_ASPJA</name>
<feature type="transmembrane region" description="Helical" evidence="2">
    <location>
        <begin position="12"/>
        <end position="32"/>
    </location>
</feature>
<sequence>MAHLDNLMDMGAPVWLAAESSVALFGVVWWWVPFIPVPPVQDENKENASTGAGFQANGEIWRTGP</sequence>
<keyword evidence="2" id="KW-0472">Membrane</keyword>
<dbReference type="Proteomes" id="UP000249497">
    <property type="component" value="Unassembled WGS sequence"/>
</dbReference>
<proteinExistence type="predicted"/>
<keyword evidence="4" id="KW-1185">Reference proteome</keyword>
<accession>A0A8T8WJ81</accession>
<dbReference type="RefSeq" id="XP_025521668.1">
    <property type="nucleotide sequence ID" value="XM_025677441.1"/>
</dbReference>
<evidence type="ECO:0000313" key="3">
    <source>
        <dbReference type="EMBL" id="RAH75774.1"/>
    </source>
</evidence>
<evidence type="ECO:0000313" key="4">
    <source>
        <dbReference type="Proteomes" id="UP000249497"/>
    </source>
</evidence>
<dbReference type="EMBL" id="KZ824914">
    <property type="protein sequence ID" value="RAH75774.1"/>
    <property type="molecule type" value="Genomic_DNA"/>
</dbReference>
<dbReference type="AlphaFoldDB" id="A0A8T8WJ81"/>
<keyword evidence="2" id="KW-1133">Transmembrane helix</keyword>
<feature type="region of interest" description="Disordered" evidence="1">
    <location>
        <begin position="43"/>
        <end position="65"/>
    </location>
</feature>
<protein>
    <submittedName>
        <fullName evidence="3">Uncharacterized protein</fullName>
    </submittedName>
</protein>
<evidence type="ECO:0000256" key="1">
    <source>
        <dbReference type="SAM" id="MobiDB-lite"/>
    </source>
</evidence>
<dbReference type="GeneID" id="37181134"/>
<evidence type="ECO:0000256" key="2">
    <source>
        <dbReference type="SAM" id="Phobius"/>
    </source>
</evidence>
<reference evidence="3 4" key="1">
    <citation type="submission" date="2018-02" db="EMBL/GenBank/DDBJ databases">
        <title>The genomes of Aspergillus section Nigri reveals drivers in fungal speciation.</title>
        <authorList>
            <consortium name="DOE Joint Genome Institute"/>
            <person name="Vesth T.C."/>
            <person name="Nybo J."/>
            <person name="Theobald S."/>
            <person name="Brandl J."/>
            <person name="Frisvad J.C."/>
            <person name="Nielsen K.F."/>
            <person name="Lyhne E.K."/>
            <person name="Kogle M.E."/>
            <person name="Kuo A."/>
            <person name="Riley R."/>
            <person name="Clum A."/>
            <person name="Nolan M."/>
            <person name="Lipzen A."/>
            <person name="Salamov A."/>
            <person name="Henrissat B."/>
            <person name="Wiebenga A."/>
            <person name="De vries R.P."/>
            <person name="Grigoriev I.V."/>
            <person name="Mortensen U.H."/>
            <person name="Andersen M.R."/>
            <person name="Baker S.E."/>
        </authorList>
    </citation>
    <scope>NUCLEOTIDE SEQUENCE [LARGE SCALE GENOMIC DNA]</scope>
    <source>
        <strain evidence="3 4">CBS 114.51</strain>
    </source>
</reference>